<dbReference type="Proteomes" id="UP000651728">
    <property type="component" value="Unassembled WGS sequence"/>
</dbReference>
<gene>
    <name evidence="2" type="ORF">Mam01_45920</name>
</gene>
<evidence type="ECO:0000256" key="1">
    <source>
        <dbReference type="SAM" id="Phobius"/>
    </source>
</evidence>
<comment type="caution">
    <text evidence="2">The sequence shown here is derived from an EMBL/GenBank/DDBJ whole genome shotgun (WGS) entry which is preliminary data.</text>
</comment>
<feature type="transmembrane region" description="Helical" evidence="1">
    <location>
        <begin position="13"/>
        <end position="33"/>
    </location>
</feature>
<evidence type="ECO:0000313" key="3">
    <source>
        <dbReference type="Proteomes" id="UP000651728"/>
    </source>
</evidence>
<evidence type="ECO:0000313" key="2">
    <source>
        <dbReference type="EMBL" id="GIH34428.1"/>
    </source>
</evidence>
<accession>A0ABQ4FI55</accession>
<name>A0ABQ4FI55_9ACTN</name>
<protein>
    <submittedName>
        <fullName evidence="2">Uncharacterized protein</fullName>
    </submittedName>
</protein>
<dbReference type="RefSeq" id="WP_204287247.1">
    <property type="nucleotide sequence ID" value="NZ_BAABEJ010000019.1"/>
</dbReference>
<keyword evidence="1" id="KW-0812">Transmembrane</keyword>
<keyword evidence="3" id="KW-1185">Reference proteome</keyword>
<dbReference type="EMBL" id="BOOB01000036">
    <property type="protein sequence ID" value="GIH34428.1"/>
    <property type="molecule type" value="Genomic_DNA"/>
</dbReference>
<keyword evidence="1" id="KW-1133">Transmembrane helix</keyword>
<organism evidence="2 3">
    <name type="scientific">Microbispora amethystogenes</name>
    <dbReference type="NCBI Taxonomy" id="1427754"/>
    <lineage>
        <taxon>Bacteria</taxon>
        <taxon>Bacillati</taxon>
        <taxon>Actinomycetota</taxon>
        <taxon>Actinomycetes</taxon>
        <taxon>Streptosporangiales</taxon>
        <taxon>Streptosporangiaceae</taxon>
        <taxon>Microbispora</taxon>
    </lineage>
</organism>
<keyword evidence="1" id="KW-0472">Membrane</keyword>
<proteinExistence type="predicted"/>
<sequence length="201" mass="21288">MSEVPDGTVSVRALVRLILTAVVVVVTTTGSVADGPRLYLSNSPYTDDEVSIGVVLPGVVAHRPYSLGGWVMCVDGPGAAVIDRIDLINPSGGIALQAFSFRRRGDHPMLGNSERPLTELGFPARGSAVTTVCAKNGESLGTELGLQYGKTGDATAHAEGVRVHYTSAGRRRTVDLALDVWLCAPGDMSTEQCRETYENDE</sequence>
<reference evidence="2 3" key="1">
    <citation type="submission" date="2021-01" db="EMBL/GenBank/DDBJ databases">
        <title>Whole genome shotgun sequence of Microbispora amethystogenes NBRC 101907.</title>
        <authorList>
            <person name="Komaki H."/>
            <person name="Tamura T."/>
        </authorList>
    </citation>
    <scope>NUCLEOTIDE SEQUENCE [LARGE SCALE GENOMIC DNA]</scope>
    <source>
        <strain evidence="2 3">NBRC 101907</strain>
    </source>
</reference>